<dbReference type="InParanoid" id="F0ZE63"/>
<dbReference type="AlphaFoldDB" id="F0ZE63"/>
<dbReference type="VEuPathDB" id="AmoebaDB:DICPUDRAFT_76614"/>
<keyword evidence="4" id="KW-1185">Reference proteome</keyword>
<dbReference type="Proteomes" id="UP000001064">
    <property type="component" value="Unassembled WGS sequence"/>
</dbReference>
<evidence type="ECO:0000313" key="4">
    <source>
        <dbReference type="Proteomes" id="UP000001064"/>
    </source>
</evidence>
<keyword evidence="2" id="KW-0732">Signal</keyword>
<reference evidence="4" key="1">
    <citation type="journal article" date="2011" name="Genome Biol.">
        <title>Comparative genomics of the social amoebae Dictyostelium discoideum and Dictyostelium purpureum.</title>
        <authorList>
            <consortium name="US DOE Joint Genome Institute (JGI-PGF)"/>
            <person name="Sucgang R."/>
            <person name="Kuo A."/>
            <person name="Tian X."/>
            <person name="Salerno W."/>
            <person name="Parikh A."/>
            <person name="Feasley C.L."/>
            <person name="Dalin E."/>
            <person name="Tu H."/>
            <person name="Huang E."/>
            <person name="Barry K."/>
            <person name="Lindquist E."/>
            <person name="Shapiro H."/>
            <person name="Bruce D."/>
            <person name="Schmutz J."/>
            <person name="Salamov A."/>
            <person name="Fey P."/>
            <person name="Gaudet P."/>
            <person name="Anjard C."/>
            <person name="Babu M.M."/>
            <person name="Basu S."/>
            <person name="Bushmanova Y."/>
            <person name="van der Wel H."/>
            <person name="Katoh-Kurasawa M."/>
            <person name="Dinh C."/>
            <person name="Coutinho P.M."/>
            <person name="Saito T."/>
            <person name="Elias M."/>
            <person name="Schaap P."/>
            <person name="Kay R.R."/>
            <person name="Henrissat B."/>
            <person name="Eichinger L."/>
            <person name="Rivero F."/>
            <person name="Putnam N.H."/>
            <person name="West C.M."/>
            <person name="Loomis W.F."/>
            <person name="Chisholm R.L."/>
            <person name="Shaulsky G."/>
            <person name="Strassmann J.E."/>
            <person name="Queller D.C."/>
            <person name="Kuspa A."/>
            <person name="Grigoriev I.V."/>
        </authorList>
    </citation>
    <scope>NUCLEOTIDE SEQUENCE [LARGE SCALE GENOMIC DNA]</scope>
    <source>
        <strain evidence="4">QSDP1</strain>
    </source>
</reference>
<name>F0ZE63_DICPU</name>
<evidence type="ECO:0000313" key="3">
    <source>
        <dbReference type="EMBL" id="EGC37769.1"/>
    </source>
</evidence>
<dbReference type="RefSeq" id="XP_003285708.1">
    <property type="nucleotide sequence ID" value="XM_003285660.1"/>
</dbReference>
<feature type="compositionally biased region" description="Low complexity" evidence="1">
    <location>
        <begin position="123"/>
        <end position="143"/>
    </location>
</feature>
<feature type="region of interest" description="Disordered" evidence="1">
    <location>
        <begin position="121"/>
        <end position="143"/>
    </location>
</feature>
<dbReference type="EMBL" id="GL870991">
    <property type="protein sequence ID" value="EGC37769.1"/>
    <property type="molecule type" value="Genomic_DNA"/>
</dbReference>
<feature type="signal peptide" evidence="2">
    <location>
        <begin position="1"/>
        <end position="20"/>
    </location>
</feature>
<feature type="chain" id="PRO_5003262359" evidence="2">
    <location>
        <begin position="21"/>
        <end position="164"/>
    </location>
</feature>
<proteinExistence type="predicted"/>
<gene>
    <name evidence="3" type="ORF">DICPUDRAFT_76614</name>
</gene>
<protein>
    <submittedName>
        <fullName evidence="3">Uncharacterized protein</fullName>
    </submittedName>
</protein>
<evidence type="ECO:0000256" key="2">
    <source>
        <dbReference type="SAM" id="SignalP"/>
    </source>
</evidence>
<evidence type="ECO:0000256" key="1">
    <source>
        <dbReference type="SAM" id="MobiDB-lite"/>
    </source>
</evidence>
<dbReference type="KEGG" id="dpp:DICPUDRAFT_76614"/>
<organism evidence="3 4">
    <name type="scientific">Dictyostelium purpureum</name>
    <name type="common">Slime mold</name>
    <dbReference type="NCBI Taxonomy" id="5786"/>
    <lineage>
        <taxon>Eukaryota</taxon>
        <taxon>Amoebozoa</taxon>
        <taxon>Evosea</taxon>
        <taxon>Eumycetozoa</taxon>
        <taxon>Dictyostelia</taxon>
        <taxon>Dictyosteliales</taxon>
        <taxon>Dictyosteliaceae</taxon>
        <taxon>Dictyostelium</taxon>
    </lineage>
</organism>
<accession>F0ZE63</accession>
<sequence>MKLIFALLLVLVFTFNFIQGQLPRYDTLSLEGVDDNTCSRLLKLDTCEDICGPAYIKFTSEPDSNQVEYQTGKSCDSLLTKVNFPCDPEVNTTFTITVEDVSYKYAPKCSCIDKSKCTGIPKTDSSSANDTSSSTDPSGSSSSDAYTITVPILVSTIPLLALLF</sequence>
<dbReference type="GeneID" id="10499200"/>